<evidence type="ECO:0000313" key="1">
    <source>
        <dbReference type="EMBL" id="CAB4044450.1"/>
    </source>
</evidence>
<dbReference type="AlphaFoldDB" id="A0A7D9KEK8"/>
<protein>
    <submittedName>
        <fullName evidence="1">Uncharacterized protein</fullName>
    </submittedName>
</protein>
<proteinExistence type="predicted"/>
<comment type="caution">
    <text evidence="1">The sequence shown here is derived from an EMBL/GenBank/DDBJ whole genome shotgun (WGS) entry which is preliminary data.</text>
</comment>
<evidence type="ECO:0000313" key="2">
    <source>
        <dbReference type="Proteomes" id="UP001152795"/>
    </source>
</evidence>
<dbReference type="Proteomes" id="UP001152795">
    <property type="component" value="Unassembled WGS sequence"/>
</dbReference>
<name>A0A7D9KEK8_PARCT</name>
<accession>A0A7D9KEK8</accession>
<dbReference type="EMBL" id="CACRXK020035008">
    <property type="protein sequence ID" value="CAB4044450.1"/>
    <property type="molecule type" value="Genomic_DNA"/>
</dbReference>
<feature type="non-terminal residue" evidence="1">
    <location>
        <position position="54"/>
    </location>
</feature>
<dbReference type="OrthoDB" id="5989324at2759"/>
<keyword evidence="2" id="KW-1185">Reference proteome</keyword>
<sequence length="54" mass="6501">MHAPPITRRVRSEYTPWLTKDIMKKNRNRDYLKKKAVKTGSLNMHQAYKKARNE</sequence>
<gene>
    <name evidence="1" type="ORF">PACLA_8A036124</name>
</gene>
<reference evidence="1" key="1">
    <citation type="submission" date="2020-04" db="EMBL/GenBank/DDBJ databases">
        <authorList>
            <person name="Alioto T."/>
            <person name="Alioto T."/>
            <person name="Gomez Garrido J."/>
        </authorList>
    </citation>
    <scope>NUCLEOTIDE SEQUENCE</scope>
    <source>
        <strain evidence="1">A484AB</strain>
    </source>
</reference>
<organism evidence="1 2">
    <name type="scientific">Paramuricea clavata</name>
    <name type="common">Red gorgonian</name>
    <name type="synonym">Violescent sea-whip</name>
    <dbReference type="NCBI Taxonomy" id="317549"/>
    <lineage>
        <taxon>Eukaryota</taxon>
        <taxon>Metazoa</taxon>
        <taxon>Cnidaria</taxon>
        <taxon>Anthozoa</taxon>
        <taxon>Octocorallia</taxon>
        <taxon>Malacalcyonacea</taxon>
        <taxon>Plexauridae</taxon>
        <taxon>Paramuricea</taxon>
    </lineage>
</organism>